<feature type="signal peptide" evidence="1">
    <location>
        <begin position="1"/>
        <end position="16"/>
    </location>
</feature>
<dbReference type="Proteomes" id="UP001176961">
    <property type="component" value="Unassembled WGS sequence"/>
</dbReference>
<evidence type="ECO:0000256" key="1">
    <source>
        <dbReference type="SAM" id="SignalP"/>
    </source>
</evidence>
<sequence>MFRLCALFAFVLAVTCQDESEETLNLEDFEAVFGEHEVELNGEIAGVLPSGFDSGNMEYLHGFLKRKIGEETKISYRPHLEELARGYLSCTESKSPELCKEGLEDENLLQWTWFGDADSPQKFLEELARDKEEDGGSNLSKAIELVKEGHVLLVGCAYLHDTKLRSTGGEEKKQEEGDVLHGTGDLACFFK</sequence>
<comment type="caution">
    <text evidence="2">The sequence shown here is derived from an EMBL/GenBank/DDBJ whole genome shotgun (WGS) entry which is preliminary data.</text>
</comment>
<reference evidence="2" key="1">
    <citation type="submission" date="2023-07" db="EMBL/GenBank/DDBJ databases">
        <authorList>
            <consortium name="CYATHOMIX"/>
        </authorList>
    </citation>
    <scope>NUCLEOTIDE SEQUENCE</scope>
    <source>
        <strain evidence="2">N/A</strain>
    </source>
</reference>
<gene>
    <name evidence="2" type="ORF">CYNAS_LOCUS13777</name>
</gene>
<evidence type="ECO:0000313" key="3">
    <source>
        <dbReference type="Proteomes" id="UP001176961"/>
    </source>
</evidence>
<name>A0AA36H0J2_CYLNA</name>
<keyword evidence="3" id="KW-1185">Reference proteome</keyword>
<protein>
    <submittedName>
        <fullName evidence="2">Uncharacterized protein</fullName>
    </submittedName>
</protein>
<accession>A0AA36H0J2</accession>
<dbReference type="EMBL" id="CATQJL010000305">
    <property type="protein sequence ID" value="CAJ0601794.1"/>
    <property type="molecule type" value="Genomic_DNA"/>
</dbReference>
<organism evidence="2 3">
    <name type="scientific">Cylicocyclus nassatus</name>
    <name type="common">Nematode worm</name>
    <dbReference type="NCBI Taxonomy" id="53992"/>
    <lineage>
        <taxon>Eukaryota</taxon>
        <taxon>Metazoa</taxon>
        <taxon>Ecdysozoa</taxon>
        <taxon>Nematoda</taxon>
        <taxon>Chromadorea</taxon>
        <taxon>Rhabditida</taxon>
        <taxon>Rhabditina</taxon>
        <taxon>Rhabditomorpha</taxon>
        <taxon>Strongyloidea</taxon>
        <taxon>Strongylidae</taxon>
        <taxon>Cylicocyclus</taxon>
    </lineage>
</organism>
<feature type="chain" id="PRO_5041329114" evidence="1">
    <location>
        <begin position="17"/>
        <end position="191"/>
    </location>
</feature>
<evidence type="ECO:0000313" key="2">
    <source>
        <dbReference type="EMBL" id="CAJ0601794.1"/>
    </source>
</evidence>
<dbReference type="AlphaFoldDB" id="A0AA36H0J2"/>
<proteinExistence type="predicted"/>
<keyword evidence="1" id="KW-0732">Signal</keyword>